<evidence type="ECO:0000256" key="3">
    <source>
        <dbReference type="ARBA" id="ARBA00022692"/>
    </source>
</evidence>
<dbReference type="PANTHER" id="PTHR11266:SF121">
    <property type="entry name" value="OS09G0315000 PROTEIN"/>
    <property type="match status" value="1"/>
</dbReference>
<dbReference type="GO" id="GO:0005737">
    <property type="term" value="C:cytoplasm"/>
    <property type="evidence" value="ECO:0007669"/>
    <property type="project" value="TreeGrafter"/>
</dbReference>
<dbReference type="GO" id="GO:0005509">
    <property type="term" value="F:calcium ion binding"/>
    <property type="evidence" value="ECO:0007669"/>
    <property type="project" value="InterPro"/>
</dbReference>
<keyword evidence="5" id="KW-1133">Transmembrane helix</keyword>
<keyword evidence="3" id="KW-0812">Transmembrane</keyword>
<dbReference type="PaxDb" id="2903-EOD36343"/>
<dbReference type="InterPro" id="IPR011992">
    <property type="entry name" value="EF-hand-dom_pair"/>
</dbReference>
<dbReference type="SUPFAM" id="SSF47473">
    <property type="entry name" value="EF-hand"/>
    <property type="match status" value="1"/>
</dbReference>
<reference evidence="10" key="1">
    <citation type="journal article" date="2013" name="Nature">
        <title>Pan genome of the phytoplankton Emiliania underpins its global distribution.</title>
        <authorList>
            <person name="Read B.A."/>
            <person name="Kegel J."/>
            <person name="Klute M.J."/>
            <person name="Kuo A."/>
            <person name="Lefebvre S.C."/>
            <person name="Maumus F."/>
            <person name="Mayer C."/>
            <person name="Miller J."/>
            <person name="Monier A."/>
            <person name="Salamov A."/>
            <person name="Young J."/>
            <person name="Aguilar M."/>
            <person name="Claverie J.M."/>
            <person name="Frickenhaus S."/>
            <person name="Gonzalez K."/>
            <person name="Herman E.K."/>
            <person name="Lin Y.C."/>
            <person name="Napier J."/>
            <person name="Ogata H."/>
            <person name="Sarno A.F."/>
            <person name="Shmutz J."/>
            <person name="Schroeder D."/>
            <person name="de Vargas C."/>
            <person name="Verret F."/>
            <person name="von Dassow P."/>
            <person name="Valentin K."/>
            <person name="Van de Peer Y."/>
            <person name="Wheeler G."/>
            <person name="Dacks J.B."/>
            <person name="Delwiche C.F."/>
            <person name="Dyhrman S.T."/>
            <person name="Glockner G."/>
            <person name="John U."/>
            <person name="Richards T."/>
            <person name="Worden A.Z."/>
            <person name="Zhang X."/>
            <person name="Grigoriev I.V."/>
            <person name="Allen A.E."/>
            <person name="Bidle K."/>
            <person name="Borodovsky M."/>
            <person name="Bowler C."/>
            <person name="Brownlee C."/>
            <person name="Cock J.M."/>
            <person name="Elias M."/>
            <person name="Gladyshev V.N."/>
            <person name="Groth M."/>
            <person name="Guda C."/>
            <person name="Hadaegh A."/>
            <person name="Iglesias-Rodriguez M.D."/>
            <person name="Jenkins J."/>
            <person name="Jones B.M."/>
            <person name="Lawson T."/>
            <person name="Leese F."/>
            <person name="Lindquist E."/>
            <person name="Lobanov A."/>
            <person name="Lomsadze A."/>
            <person name="Malik S.B."/>
            <person name="Marsh M.E."/>
            <person name="Mackinder L."/>
            <person name="Mock T."/>
            <person name="Mueller-Roeber B."/>
            <person name="Pagarete A."/>
            <person name="Parker M."/>
            <person name="Probert I."/>
            <person name="Quesneville H."/>
            <person name="Raines C."/>
            <person name="Rensing S.A."/>
            <person name="Riano-Pachon D.M."/>
            <person name="Richier S."/>
            <person name="Rokitta S."/>
            <person name="Shiraiwa Y."/>
            <person name="Soanes D.M."/>
            <person name="van der Giezen M."/>
            <person name="Wahlund T.M."/>
            <person name="Williams B."/>
            <person name="Wilson W."/>
            <person name="Wolfe G."/>
            <person name="Wurch L.L."/>
        </authorList>
    </citation>
    <scope>NUCLEOTIDE SEQUENCE</scope>
</reference>
<dbReference type="CDD" id="cd00051">
    <property type="entry name" value="EFh"/>
    <property type="match status" value="1"/>
</dbReference>
<dbReference type="InterPro" id="IPR002048">
    <property type="entry name" value="EF_hand_dom"/>
</dbReference>
<dbReference type="InterPro" id="IPR018247">
    <property type="entry name" value="EF_Hand_1_Ca_BS"/>
</dbReference>
<evidence type="ECO:0000259" key="8">
    <source>
        <dbReference type="PROSITE" id="PS50222"/>
    </source>
</evidence>
<evidence type="ECO:0000313" key="9">
    <source>
        <dbReference type="EnsemblProtists" id="EOD36343"/>
    </source>
</evidence>
<keyword evidence="7" id="KW-0732">Signal</keyword>
<dbReference type="AlphaFoldDB" id="A0A0D3KKQ8"/>
<keyword evidence="10" id="KW-1185">Reference proteome</keyword>
<evidence type="ECO:0000256" key="7">
    <source>
        <dbReference type="SAM" id="SignalP"/>
    </source>
</evidence>
<organism evidence="9 10">
    <name type="scientific">Emiliania huxleyi (strain CCMP1516)</name>
    <dbReference type="NCBI Taxonomy" id="280463"/>
    <lineage>
        <taxon>Eukaryota</taxon>
        <taxon>Haptista</taxon>
        <taxon>Haptophyta</taxon>
        <taxon>Prymnesiophyceae</taxon>
        <taxon>Isochrysidales</taxon>
        <taxon>Noelaerhabdaceae</taxon>
        <taxon>Emiliania</taxon>
    </lineage>
</organism>
<evidence type="ECO:0000256" key="2">
    <source>
        <dbReference type="ARBA" id="ARBA00006824"/>
    </source>
</evidence>
<accession>A0A0D3KKQ8</accession>
<proteinExistence type="inferred from homology"/>
<dbReference type="InterPro" id="IPR007248">
    <property type="entry name" value="Mpv17_PMP22"/>
</dbReference>
<feature type="signal peptide" evidence="7">
    <location>
        <begin position="1"/>
        <end position="17"/>
    </location>
</feature>
<comment type="similarity">
    <text evidence="2">Belongs to the peroxisomal membrane protein PXMP2/4 family.</text>
</comment>
<dbReference type="SMART" id="SM00054">
    <property type="entry name" value="EFh"/>
    <property type="match status" value="2"/>
</dbReference>
<protein>
    <recommendedName>
        <fullName evidence="8">EF-hand domain-containing protein</fullName>
    </recommendedName>
</protein>
<dbReference type="eggNOG" id="KOG1944">
    <property type="taxonomic scope" value="Eukaryota"/>
</dbReference>
<evidence type="ECO:0000256" key="1">
    <source>
        <dbReference type="ARBA" id="ARBA00004141"/>
    </source>
</evidence>
<dbReference type="Pfam" id="PF04117">
    <property type="entry name" value="Mpv17_PMP22"/>
    <property type="match status" value="1"/>
</dbReference>
<evidence type="ECO:0000313" key="10">
    <source>
        <dbReference type="Proteomes" id="UP000013827"/>
    </source>
</evidence>
<reference evidence="9" key="2">
    <citation type="submission" date="2024-10" db="UniProtKB">
        <authorList>
            <consortium name="EnsemblProtists"/>
        </authorList>
    </citation>
    <scope>IDENTIFICATION</scope>
</reference>
<feature type="chain" id="PRO_5044234113" description="EF-hand domain-containing protein" evidence="7">
    <location>
        <begin position="18"/>
        <end position="417"/>
    </location>
</feature>
<dbReference type="Proteomes" id="UP000013827">
    <property type="component" value="Unassembled WGS sequence"/>
</dbReference>
<dbReference type="RefSeq" id="XP_005788772.1">
    <property type="nucleotide sequence ID" value="XM_005788715.1"/>
</dbReference>
<keyword evidence="4" id="KW-0106">Calcium</keyword>
<dbReference type="OMA" id="WWINVLE"/>
<name>A0A0D3KKQ8_EMIH1</name>
<evidence type="ECO:0000256" key="6">
    <source>
        <dbReference type="ARBA" id="ARBA00023136"/>
    </source>
</evidence>
<dbReference type="GeneID" id="17281616"/>
<dbReference type="KEGG" id="ehx:EMIHUDRAFT_122535"/>
<dbReference type="GO" id="GO:0016020">
    <property type="term" value="C:membrane"/>
    <property type="evidence" value="ECO:0007669"/>
    <property type="project" value="UniProtKB-SubCell"/>
</dbReference>
<dbReference type="Gene3D" id="1.10.238.10">
    <property type="entry name" value="EF-hand"/>
    <property type="match status" value="1"/>
</dbReference>
<feature type="domain" description="EF-hand" evidence="8">
    <location>
        <begin position="25"/>
        <end position="60"/>
    </location>
</feature>
<dbReference type="PROSITE" id="PS00018">
    <property type="entry name" value="EF_HAND_1"/>
    <property type="match status" value="2"/>
</dbReference>
<dbReference type="EnsemblProtists" id="EOD36343">
    <property type="protein sequence ID" value="EOD36343"/>
    <property type="gene ID" value="EMIHUDRAFT_122535"/>
</dbReference>
<evidence type="ECO:0000256" key="5">
    <source>
        <dbReference type="ARBA" id="ARBA00022989"/>
    </source>
</evidence>
<sequence>MVEWLIAVLASTGFAFAPRLPSSLKPHAEVASIFAECDTSGDGFIDLSELEAALAKAGHPVSRARATALLDQVDANGDGQISLEEFQQVFQRGGLGGLAGMLDRLVEEVVFEVSGTQFNGPILFAASTAAFVGAFGKYVAALSTLQQGASWLPESLALAQSIPAGFLADYAQAAELAPLLTMACTSCLSYAVGDLVAQRVEGRWRVGLLDLRRCARNAALGFGLHGPLVFWWINVLEGPLADLLGEPAGAAERWGGLLLKIALDQTFFSALINLLYASLNGLLSGDGAVEAFARARRVLVPAMVSSWRFWPAVQLISYSPLVPLDFKLLWIDTMEILWVAYLSATVNSAPGSEPEAVPWGEARLAEEREGGIGPVLDEPGDSANLSAGPVALFASAAALSALTWPSLVVQLMTAAPA</sequence>
<evidence type="ECO:0000256" key="4">
    <source>
        <dbReference type="ARBA" id="ARBA00022837"/>
    </source>
</evidence>
<dbReference type="PANTHER" id="PTHR11266">
    <property type="entry name" value="PEROXISOMAL MEMBRANE PROTEIN 2, PXMP2 MPV17"/>
    <property type="match status" value="1"/>
</dbReference>
<feature type="domain" description="EF-hand" evidence="8">
    <location>
        <begin position="61"/>
        <end position="96"/>
    </location>
</feature>
<dbReference type="PROSITE" id="PS50222">
    <property type="entry name" value="EF_HAND_2"/>
    <property type="match status" value="2"/>
</dbReference>
<comment type="subcellular location">
    <subcellularLocation>
        <location evidence="1">Membrane</location>
        <topology evidence="1">Multi-pass membrane protein</topology>
    </subcellularLocation>
</comment>
<dbReference type="HOGENOM" id="CLU_659618_0_0_1"/>
<keyword evidence="6" id="KW-0472">Membrane</keyword>
<dbReference type="Pfam" id="PF13499">
    <property type="entry name" value="EF-hand_7"/>
    <property type="match status" value="1"/>
</dbReference>